<dbReference type="AlphaFoldDB" id="A0A7M4BQ55"/>
<evidence type="ECO:0008006" key="4">
    <source>
        <dbReference type="Google" id="ProtNLM"/>
    </source>
</evidence>
<evidence type="ECO:0000256" key="1">
    <source>
        <dbReference type="SAM" id="SignalP"/>
    </source>
</evidence>
<keyword evidence="3" id="KW-1185">Reference proteome</keyword>
<accession>A0A7M4BQ55</accession>
<proteinExistence type="predicted"/>
<feature type="signal peptide" evidence="1">
    <location>
        <begin position="1"/>
        <end position="30"/>
    </location>
</feature>
<comment type="caution">
    <text evidence="2">The sequence shown here is derived from an EMBL/GenBank/DDBJ whole genome shotgun (WGS) entry which is preliminary data.</text>
</comment>
<dbReference type="EMBL" id="BJOU01000001">
    <property type="protein sequence ID" value="GED96016.1"/>
    <property type="molecule type" value="Genomic_DNA"/>
</dbReference>
<reference evidence="3" key="1">
    <citation type="submission" date="2019-06" db="EMBL/GenBank/DDBJ databases">
        <title>Gordonia isolated from sludge of a wastewater treatment plant.</title>
        <authorList>
            <person name="Tamura T."/>
            <person name="Aoyama K."/>
            <person name="Kang Y."/>
            <person name="Saito S."/>
            <person name="Akiyama N."/>
            <person name="Yazawa K."/>
            <person name="Gonoi T."/>
            <person name="Mikami Y."/>
        </authorList>
    </citation>
    <scope>NUCLEOTIDE SEQUENCE [LARGE SCALE GENOMIC DNA]</scope>
    <source>
        <strain evidence="3">NBRC 107697</strain>
    </source>
</reference>
<evidence type="ECO:0000313" key="3">
    <source>
        <dbReference type="Proteomes" id="UP000444980"/>
    </source>
</evidence>
<gene>
    <name evidence="2" type="ORF">nbrc107697_00550</name>
</gene>
<sequence length="141" mass="14819">MTKMKFAFPALFAAGVGVAATLVAVGTADAAPNYRPTELTTIKFRSSQQTIVMTAKPLPVRKGWTYTCALTRQAKNSNAAPGGPGGKVYRTSGKGPVLTVSTEKLAPGAYNVFGRCDFKAPNLPFGAPQLVTSSSQRVPVR</sequence>
<name>A0A7M4BQ55_9ACTN</name>
<dbReference type="Proteomes" id="UP000444980">
    <property type="component" value="Unassembled WGS sequence"/>
</dbReference>
<feature type="chain" id="PRO_5029544616" description="Secreted protein" evidence="1">
    <location>
        <begin position="31"/>
        <end position="141"/>
    </location>
</feature>
<keyword evidence="1" id="KW-0732">Signal</keyword>
<dbReference type="RefSeq" id="WP_161925549.1">
    <property type="nucleotide sequence ID" value="NZ_BJOU01000001.1"/>
</dbReference>
<organism evidence="2 3">
    <name type="scientific">Gordonia crocea</name>
    <dbReference type="NCBI Taxonomy" id="589162"/>
    <lineage>
        <taxon>Bacteria</taxon>
        <taxon>Bacillati</taxon>
        <taxon>Actinomycetota</taxon>
        <taxon>Actinomycetes</taxon>
        <taxon>Mycobacteriales</taxon>
        <taxon>Gordoniaceae</taxon>
        <taxon>Gordonia</taxon>
    </lineage>
</organism>
<protein>
    <recommendedName>
        <fullName evidence="4">Secreted protein</fullName>
    </recommendedName>
</protein>
<evidence type="ECO:0000313" key="2">
    <source>
        <dbReference type="EMBL" id="GED96016.1"/>
    </source>
</evidence>